<dbReference type="AlphaFoldDB" id="A0A1F5EL48"/>
<feature type="compositionally biased region" description="Polar residues" evidence="1">
    <location>
        <begin position="102"/>
        <end position="119"/>
    </location>
</feature>
<gene>
    <name evidence="2" type="ORF">A2996_00490</name>
</gene>
<feature type="region of interest" description="Disordered" evidence="1">
    <location>
        <begin position="91"/>
        <end position="119"/>
    </location>
</feature>
<dbReference type="Proteomes" id="UP000176865">
    <property type="component" value="Unassembled WGS sequence"/>
</dbReference>
<comment type="caution">
    <text evidence="2">The sequence shown here is derived from an EMBL/GenBank/DDBJ whole genome shotgun (WGS) entry which is preliminary data.</text>
</comment>
<accession>A0A1F5EL48</accession>
<evidence type="ECO:0000313" key="3">
    <source>
        <dbReference type="Proteomes" id="UP000176865"/>
    </source>
</evidence>
<name>A0A1F5EL48_9BACT</name>
<reference evidence="2 3" key="1">
    <citation type="journal article" date="2016" name="Nat. Commun.">
        <title>Thousands of microbial genomes shed light on interconnected biogeochemical processes in an aquifer system.</title>
        <authorList>
            <person name="Anantharaman K."/>
            <person name="Brown C.T."/>
            <person name="Hug L.A."/>
            <person name="Sharon I."/>
            <person name="Castelle C.J."/>
            <person name="Probst A.J."/>
            <person name="Thomas B.C."/>
            <person name="Singh A."/>
            <person name="Wilkins M.J."/>
            <person name="Karaoz U."/>
            <person name="Brodie E.L."/>
            <person name="Williams K.H."/>
            <person name="Hubbard S.S."/>
            <person name="Banfield J.F."/>
        </authorList>
    </citation>
    <scope>NUCLEOTIDE SEQUENCE [LARGE SCALE GENOMIC DNA]</scope>
</reference>
<sequence>MPVVVRHVRALPDRGGDCVARRQIYHHDRDDLAVFVITGGNKRPVLGSVPLRGNYSPPHKLGGEQSMVSSVPLELVFGVFINAERQPFPAEPPVGLGGSGAIHSNNPVGTGSLHSATAK</sequence>
<evidence type="ECO:0000313" key="2">
    <source>
        <dbReference type="EMBL" id="OGD68129.1"/>
    </source>
</evidence>
<protein>
    <submittedName>
        <fullName evidence="2">Uncharacterized protein</fullName>
    </submittedName>
</protein>
<proteinExistence type="predicted"/>
<dbReference type="STRING" id="1797579.A2996_00490"/>
<evidence type="ECO:0000256" key="1">
    <source>
        <dbReference type="SAM" id="MobiDB-lite"/>
    </source>
</evidence>
<organism evidence="2 3">
    <name type="scientific">Candidatus Campbellbacteria bacterium RIFCSPLOWO2_01_FULL_34_15</name>
    <dbReference type="NCBI Taxonomy" id="1797579"/>
    <lineage>
        <taxon>Bacteria</taxon>
        <taxon>Candidatus Campbelliibacteriota</taxon>
    </lineage>
</organism>
<dbReference type="EMBL" id="MFAB01000033">
    <property type="protein sequence ID" value="OGD68129.1"/>
    <property type="molecule type" value="Genomic_DNA"/>
</dbReference>